<dbReference type="Proteomes" id="UP000188268">
    <property type="component" value="Unassembled WGS sequence"/>
</dbReference>
<dbReference type="Gramene" id="OMO64173">
    <property type="protein sequence ID" value="OMO64173"/>
    <property type="gene ID" value="CCACVL1_21983"/>
</dbReference>
<comment type="caution">
    <text evidence="1">The sequence shown here is derived from an EMBL/GenBank/DDBJ whole genome shotgun (WGS) entry which is preliminary data.</text>
</comment>
<protein>
    <submittedName>
        <fullName evidence="1">Uncharacterized protein</fullName>
    </submittedName>
</protein>
<name>A0A1R3H1E8_COCAP</name>
<accession>A0A1R3H1E8</accession>
<dbReference type="AlphaFoldDB" id="A0A1R3H1E8"/>
<evidence type="ECO:0000313" key="2">
    <source>
        <dbReference type="Proteomes" id="UP000188268"/>
    </source>
</evidence>
<proteinExistence type="predicted"/>
<gene>
    <name evidence="1" type="ORF">CCACVL1_21983</name>
</gene>
<dbReference type="EMBL" id="AWWV01012836">
    <property type="protein sequence ID" value="OMO64173.1"/>
    <property type="molecule type" value="Genomic_DNA"/>
</dbReference>
<evidence type="ECO:0000313" key="1">
    <source>
        <dbReference type="EMBL" id="OMO64173.1"/>
    </source>
</evidence>
<sequence length="28" mass="2937">MATNTCTSGVNAEVKTGPFCLTHQDIPT</sequence>
<organism evidence="1 2">
    <name type="scientific">Corchorus capsularis</name>
    <name type="common">Jute</name>
    <dbReference type="NCBI Taxonomy" id="210143"/>
    <lineage>
        <taxon>Eukaryota</taxon>
        <taxon>Viridiplantae</taxon>
        <taxon>Streptophyta</taxon>
        <taxon>Embryophyta</taxon>
        <taxon>Tracheophyta</taxon>
        <taxon>Spermatophyta</taxon>
        <taxon>Magnoliopsida</taxon>
        <taxon>eudicotyledons</taxon>
        <taxon>Gunneridae</taxon>
        <taxon>Pentapetalae</taxon>
        <taxon>rosids</taxon>
        <taxon>malvids</taxon>
        <taxon>Malvales</taxon>
        <taxon>Malvaceae</taxon>
        <taxon>Grewioideae</taxon>
        <taxon>Apeibeae</taxon>
        <taxon>Corchorus</taxon>
    </lineage>
</organism>
<reference evidence="1 2" key="1">
    <citation type="submission" date="2013-09" db="EMBL/GenBank/DDBJ databases">
        <title>Corchorus capsularis genome sequencing.</title>
        <authorList>
            <person name="Alam M."/>
            <person name="Haque M.S."/>
            <person name="Islam M.S."/>
            <person name="Emdad E.M."/>
            <person name="Islam M.M."/>
            <person name="Ahmed B."/>
            <person name="Halim A."/>
            <person name="Hossen Q.M.M."/>
            <person name="Hossain M.Z."/>
            <person name="Ahmed R."/>
            <person name="Khan M.M."/>
            <person name="Islam R."/>
            <person name="Rashid M.M."/>
            <person name="Khan S.A."/>
            <person name="Rahman M.S."/>
            <person name="Alam M."/>
        </authorList>
    </citation>
    <scope>NUCLEOTIDE SEQUENCE [LARGE SCALE GENOMIC DNA]</scope>
    <source>
        <strain evidence="2">cv. CVL-1</strain>
        <tissue evidence="1">Whole seedling</tissue>
    </source>
</reference>
<keyword evidence="2" id="KW-1185">Reference proteome</keyword>